<comment type="caution">
    <text evidence="1">The sequence shown here is derived from an EMBL/GenBank/DDBJ whole genome shotgun (WGS) entry which is preliminary data.</text>
</comment>
<accession>A0ABU6MMR1</accession>
<name>A0ABU6MMR1_9BACI</name>
<dbReference type="RefSeq" id="WP_157090834.1">
    <property type="nucleotide sequence ID" value="NZ_JARMAB010000045.1"/>
</dbReference>
<gene>
    <name evidence="1" type="ORF">P4T90_23320</name>
</gene>
<organism evidence="1 2">
    <name type="scientific">Heyndrickxia acidicola</name>
    <dbReference type="NCBI Taxonomy" id="209389"/>
    <lineage>
        <taxon>Bacteria</taxon>
        <taxon>Bacillati</taxon>
        <taxon>Bacillota</taxon>
        <taxon>Bacilli</taxon>
        <taxon>Bacillales</taxon>
        <taxon>Bacillaceae</taxon>
        <taxon>Heyndrickxia</taxon>
    </lineage>
</organism>
<dbReference type="EMBL" id="JARMAB010000045">
    <property type="protein sequence ID" value="MED1205966.1"/>
    <property type="molecule type" value="Genomic_DNA"/>
</dbReference>
<dbReference type="Proteomes" id="UP001341444">
    <property type="component" value="Unassembled WGS sequence"/>
</dbReference>
<proteinExistence type="predicted"/>
<evidence type="ECO:0000313" key="2">
    <source>
        <dbReference type="Proteomes" id="UP001341444"/>
    </source>
</evidence>
<reference evidence="1 2" key="1">
    <citation type="submission" date="2023-03" db="EMBL/GenBank/DDBJ databases">
        <title>Bacillus Genome Sequencing.</title>
        <authorList>
            <person name="Dunlap C."/>
        </authorList>
    </citation>
    <scope>NUCLEOTIDE SEQUENCE [LARGE SCALE GENOMIC DNA]</scope>
    <source>
        <strain evidence="1 2">B-23453</strain>
    </source>
</reference>
<sequence length="128" mass="15190">MSIICFVIVMQKGEFSNTSIVIIPVIGLSYYSNQFIIGENGIIYRDKFWRWANIKSVEFHLIDKFHKYSDRIEMGEDCYTFYLINQKGNKSFRPVILTEEERNMIISILKTHSIPMIERQVPKYGYFT</sequence>
<evidence type="ECO:0000313" key="1">
    <source>
        <dbReference type="EMBL" id="MED1205966.1"/>
    </source>
</evidence>
<keyword evidence="2" id="KW-1185">Reference proteome</keyword>
<protein>
    <submittedName>
        <fullName evidence="1">Uncharacterized protein</fullName>
    </submittedName>
</protein>